<name>A0ABR5FMD0_9MYCO</name>
<protein>
    <submittedName>
        <fullName evidence="2">Uncharacterized protein</fullName>
    </submittedName>
</protein>
<keyword evidence="3" id="KW-1185">Reference proteome</keyword>
<sequence length="59" mass="6271">MSRSDTALNLPMLDTAGPFVRFLIPGIVVGLLTDGHTGPDHPDHSADTASARMRPGCQR</sequence>
<evidence type="ECO:0000313" key="2">
    <source>
        <dbReference type="EMBL" id="KLO47696.1"/>
    </source>
</evidence>
<accession>A0ABR5FMD0</accession>
<evidence type="ECO:0000256" key="1">
    <source>
        <dbReference type="SAM" id="MobiDB-lite"/>
    </source>
</evidence>
<feature type="compositionally biased region" description="Basic and acidic residues" evidence="1">
    <location>
        <begin position="37"/>
        <end position="46"/>
    </location>
</feature>
<dbReference type="Proteomes" id="UP000036499">
    <property type="component" value="Unassembled WGS sequence"/>
</dbReference>
<proteinExistence type="predicted"/>
<comment type="caution">
    <text evidence="2">The sequence shown here is derived from an EMBL/GenBank/DDBJ whole genome shotgun (WGS) entry which is preliminary data.</text>
</comment>
<evidence type="ECO:0000313" key="3">
    <source>
        <dbReference type="Proteomes" id="UP000036499"/>
    </source>
</evidence>
<organism evidence="2 3">
    <name type="scientific">Mycolicibacterium senegalense</name>
    <dbReference type="NCBI Taxonomy" id="1796"/>
    <lineage>
        <taxon>Bacteria</taxon>
        <taxon>Bacillati</taxon>
        <taxon>Actinomycetota</taxon>
        <taxon>Actinomycetes</taxon>
        <taxon>Mycobacteriales</taxon>
        <taxon>Mycobacteriaceae</taxon>
        <taxon>Mycolicibacterium</taxon>
    </lineage>
</organism>
<dbReference type="EMBL" id="LDPU01000003">
    <property type="protein sequence ID" value="KLO47696.1"/>
    <property type="molecule type" value="Genomic_DNA"/>
</dbReference>
<feature type="region of interest" description="Disordered" evidence="1">
    <location>
        <begin position="33"/>
        <end position="59"/>
    </location>
</feature>
<gene>
    <name evidence="2" type="ORF">ABW05_31445</name>
</gene>
<reference evidence="2 3" key="1">
    <citation type="submission" date="2015-05" db="EMBL/GenBank/DDBJ databases">
        <title>Genome sequence of Mycobacterium senegalense.</title>
        <authorList>
            <person name="Greninger A.L."/>
            <person name="Miller S."/>
        </authorList>
    </citation>
    <scope>NUCLEOTIDE SEQUENCE [LARGE SCALE GENOMIC DNA]</scope>
    <source>
        <strain evidence="2 3">CK2</strain>
    </source>
</reference>